<reference evidence="2 3" key="1">
    <citation type="journal article" date="2013" name="BMC Genomics">
        <title>Comparative genomics of parasitic silkworm microsporidia reveal an association between genome expansion and host adaptation.</title>
        <authorList>
            <person name="Pan G."/>
            <person name="Xu J."/>
            <person name="Li T."/>
            <person name="Xia Q."/>
            <person name="Liu S.L."/>
            <person name="Zhang G."/>
            <person name="Li S."/>
            <person name="Li C."/>
            <person name="Liu H."/>
            <person name="Yang L."/>
            <person name="Liu T."/>
            <person name="Zhang X."/>
            <person name="Wu Z."/>
            <person name="Fan W."/>
            <person name="Dang X."/>
            <person name="Xiang H."/>
            <person name="Tao M."/>
            <person name="Li Y."/>
            <person name="Hu J."/>
            <person name="Li Z."/>
            <person name="Lin L."/>
            <person name="Luo J."/>
            <person name="Geng L."/>
            <person name="Wang L."/>
            <person name="Long M."/>
            <person name="Wan Y."/>
            <person name="He N."/>
            <person name="Zhang Z."/>
            <person name="Lu C."/>
            <person name="Keeling P.J."/>
            <person name="Wang J."/>
            <person name="Xiang Z."/>
            <person name="Zhou Z."/>
        </authorList>
    </citation>
    <scope>NUCLEOTIDE SEQUENCE [LARGE SCALE GENOMIC DNA]</scope>
    <source>
        <strain evidence="3">CQ1 / CVCC 102059</strain>
    </source>
</reference>
<evidence type="ECO:0000256" key="1">
    <source>
        <dbReference type="SAM" id="MobiDB-lite"/>
    </source>
</evidence>
<feature type="compositionally biased region" description="Basic and acidic residues" evidence="1">
    <location>
        <begin position="263"/>
        <end position="275"/>
    </location>
</feature>
<dbReference type="AlphaFoldDB" id="R0MC75"/>
<feature type="compositionally biased region" description="Basic residues" evidence="1">
    <location>
        <begin position="167"/>
        <end position="203"/>
    </location>
</feature>
<dbReference type="VEuPathDB" id="MicrosporidiaDB:NBO_2g0065"/>
<dbReference type="EMBL" id="KB908910">
    <property type="protein sequence ID" value="EOB15574.1"/>
    <property type="molecule type" value="Genomic_DNA"/>
</dbReference>
<name>R0MC75_NOSB1</name>
<sequence length="295" mass="33988">MIFYMFLLIKLILATTDEKKEDKEKIGVESANNKDSKLIIAELKENYQGKDPFVETHFGFVFPEGTIPREIVPGDGFSGNIVFPGYTLTYPGDKFFQPSKEGPKIQSILPANQDISHPHIKNAKNNLPDNQSDSPLNIQYAEKGLHNAHLDDKSILNINSDSAPKNKLNKRKGKRRKTKKHGNRRKSKKHSKKRKSKQLKRKRHIDEMQGDDPGIYDLAVEQNNQQADHKSQTNHSPHYENENHEVVSSKLQPLFLENNKSQSDTKDTDSQHNDDYSLEPKYQNRIKLKFTFSRR</sequence>
<evidence type="ECO:0000313" key="2">
    <source>
        <dbReference type="EMBL" id="EOB15574.1"/>
    </source>
</evidence>
<dbReference type="Proteomes" id="UP000016927">
    <property type="component" value="Unassembled WGS sequence"/>
</dbReference>
<evidence type="ECO:0000313" key="3">
    <source>
        <dbReference type="Proteomes" id="UP000016927"/>
    </source>
</evidence>
<keyword evidence="3" id="KW-1185">Reference proteome</keyword>
<protein>
    <submittedName>
        <fullName evidence="2">Uncharacterized protein</fullName>
    </submittedName>
</protein>
<proteinExistence type="predicted"/>
<gene>
    <name evidence="2" type="ORF">NBO_2g0065</name>
</gene>
<feature type="compositionally biased region" description="Basic and acidic residues" evidence="1">
    <location>
        <begin position="227"/>
        <end position="247"/>
    </location>
</feature>
<feature type="region of interest" description="Disordered" evidence="1">
    <location>
        <begin position="156"/>
        <end position="280"/>
    </location>
</feature>
<organism evidence="2 3">
    <name type="scientific">Nosema bombycis (strain CQ1 / CVCC 102059)</name>
    <name type="common">Microsporidian parasite</name>
    <name type="synonym">Pebrine of silkworm</name>
    <dbReference type="NCBI Taxonomy" id="578461"/>
    <lineage>
        <taxon>Eukaryota</taxon>
        <taxon>Fungi</taxon>
        <taxon>Fungi incertae sedis</taxon>
        <taxon>Microsporidia</taxon>
        <taxon>Nosematidae</taxon>
        <taxon>Nosema</taxon>
    </lineage>
</organism>
<dbReference type="HOGENOM" id="CLU_943633_0_0_1"/>
<accession>R0MC75</accession>